<keyword evidence="6" id="KW-1133">Transmembrane helix</keyword>
<dbReference type="GO" id="GO:0016020">
    <property type="term" value="C:membrane"/>
    <property type="evidence" value="ECO:0007669"/>
    <property type="project" value="UniProtKB-SubCell"/>
</dbReference>
<keyword evidence="8" id="KW-1015">Disulfide bond</keyword>
<comment type="subcellular location">
    <subcellularLocation>
        <location evidence="10">Presynaptic cell membrane</location>
        <topology evidence="10">Single-pass type I membrane protein</topology>
    </subcellularLocation>
</comment>
<proteinExistence type="predicted"/>
<evidence type="ECO:0008006" key="16">
    <source>
        <dbReference type="Google" id="ProtNLM"/>
    </source>
</evidence>
<evidence type="ECO:0000256" key="6">
    <source>
        <dbReference type="ARBA" id="ARBA00022989"/>
    </source>
</evidence>
<protein>
    <recommendedName>
        <fullName evidence="16">EGF-like domain-containing protein</fullName>
    </recommendedName>
</protein>
<comment type="caution">
    <text evidence="11">Lacks conserved residue(s) required for the propagation of feature annotation.</text>
</comment>
<dbReference type="Pfam" id="PF00008">
    <property type="entry name" value="EGF"/>
    <property type="match status" value="1"/>
</dbReference>
<dbReference type="InterPro" id="IPR013320">
    <property type="entry name" value="ConA-like_dom_sf"/>
</dbReference>
<evidence type="ECO:0000256" key="5">
    <source>
        <dbReference type="ARBA" id="ARBA00022974"/>
    </source>
</evidence>
<evidence type="ECO:0000256" key="2">
    <source>
        <dbReference type="ARBA" id="ARBA00022692"/>
    </source>
</evidence>
<name>A0A401RLI4_CHIPU</name>
<dbReference type="FunFam" id="2.60.120.200:FF:000005">
    <property type="entry name" value="neurexin-1 isoform X1"/>
    <property type="match status" value="1"/>
</dbReference>
<dbReference type="OMA" id="RINCNNI"/>
<evidence type="ECO:0000259" key="12">
    <source>
        <dbReference type="PROSITE" id="PS50025"/>
    </source>
</evidence>
<keyword evidence="15" id="KW-1185">Reference proteome</keyword>
<feature type="domain" description="Laminin G" evidence="12">
    <location>
        <begin position="74"/>
        <end position="266"/>
    </location>
</feature>
<evidence type="ECO:0000256" key="7">
    <source>
        <dbReference type="ARBA" id="ARBA00023136"/>
    </source>
</evidence>
<evidence type="ECO:0000313" key="15">
    <source>
        <dbReference type="Proteomes" id="UP000287033"/>
    </source>
</evidence>
<dbReference type="PANTHER" id="PTHR15036">
    <property type="entry name" value="PIKACHURIN-LIKE PROTEIN"/>
    <property type="match status" value="1"/>
</dbReference>
<dbReference type="InterPro" id="IPR000742">
    <property type="entry name" value="EGF"/>
</dbReference>
<keyword evidence="1 11" id="KW-0245">EGF-like domain</keyword>
<dbReference type="Proteomes" id="UP000287033">
    <property type="component" value="Unassembled WGS sequence"/>
</dbReference>
<accession>A0A401RLI4</accession>
<dbReference type="PROSITE" id="PS50025">
    <property type="entry name" value="LAM_G_DOMAIN"/>
    <property type="match status" value="2"/>
</dbReference>
<feature type="non-terminal residue" evidence="14">
    <location>
        <position position="376"/>
    </location>
</feature>
<feature type="domain" description="EGF-like" evidence="13">
    <location>
        <begin position="270"/>
        <end position="307"/>
    </location>
</feature>
<dbReference type="STRING" id="137246.A0A401RLI4"/>
<dbReference type="Pfam" id="PF02210">
    <property type="entry name" value="Laminin_G_2"/>
    <property type="match status" value="1"/>
</dbReference>
<keyword evidence="5" id="KW-0325">Glycoprotein</keyword>
<keyword evidence="3" id="KW-0732">Signal</keyword>
<evidence type="ECO:0000313" key="14">
    <source>
        <dbReference type="EMBL" id="GCC18946.1"/>
    </source>
</evidence>
<dbReference type="Gene3D" id="2.60.120.200">
    <property type="match status" value="3"/>
</dbReference>
<keyword evidence="2" id="KW-0812">Transmembrane</keyword>
<dbReference type="CDD" id="cd00110">
    <property type="entry name" value="LamG"/>
    <property type="match status" value="1"/>
</dbReference>
<dbReference type="SUPFAM" id="SSF49899">
    <property type="entry name" value="Concanavalin A-like lectins/glucanases"/>
    <property type="match status" value="3"/>
</dbReference>
<comment type="caution">
    <text evidence="14">The sequence shown here is derived from an EMBL/GenBank/DDBJ whole genome shotgun (WGS) entry which is preliminary data.</text>
</comment>
<dbReference type="CDD" id="cd00054">
    <property type="entry name" value="EGF_CA"/>
    <property type="match status" value="1"/>
</dbReference>
<dbReference type="InterPro" id="IPR001791">
    <property type="entry name" value="Laminin_G"/>
</dbReference>
<dbReference type="PROSITE" id="PS50026">
    <property type="entry name" value="EGF_3"/>
    <property type="match status" value="1"/>
</dbReference>
<dbReference type="OrthoDB" id="6275838at2759"/>
<dbReference type="AlphaFoldDB" id="A0A401RLI4"/>
<evidence type="ECO:0000256" key="1">
    <source>
        <dbReference type="ARBA" id="ARBA00022536"/>
    </source>
</evidence>
<evidence type="ECO:0000259" key="13">
    <source>
        <dbReference type="PROSITE" id="PS50026"/>
    </source>
</evidence>
<dbReference type="Gene3D" id="2.10.25.10">
    <property type="entry name" value="Laminin"/>
    <property type="match status" value="1"/>
</dbReference>
<gene>
    <name evidence="14" type="ORF">chiPu_0020933</name>
</gene>
<evidence type="ECO:0000256" key="10">
    <source>
        <dbReference type="ARBA" id="ARBA00035005"/>
    </source>
</evidence>
<dbReference type="FunFam" id="2.10.25.10:FF:000029">
    <property type="entry name" value="neurexin-1 isoform X1"/>
    <property type="match status" value="1"/>
</dbReference>
<keyword evidence="7" id="KW-0472">Membrane</keyword>
<sequence>MLGSDDFFYIGGSPSTADLPGSPVSNNFMGCLKDVVYKNNDFKLELSRLAKEGDSKMKVHGDLVFRCENVAALDPVTFEAPEAYIALPKWNTKKTGSVSFDFCTTEPNGLLLFSHGKRQHQKETRAERLQKVDYFAMELLDGFLFLLLDMGSGAIKIRATNKKVNDGEWCHVDFQRDGRSGSISVNSRHFPFVANGESEILDLDSDMYLGGLPENKLDLVLPPELWTAFLRYGYVGCVRDLFIDGRSRDIRRLAELQNTGGVSGFCSRETLKQCSTSPCRNGGQCREGWNRYICDCTGTGYFGRNCETEGTVLSYDGSMYMKVIMPTVMHTEAEDISLRFMSQRAYGLLMATTSKVSADTLRLELDGGRVKLTVNL</sequence>
<evidence type="ECO:0000256" key="8">
    <source>
        <dbReference type="ARBA" id="ARBA00023157"/>
    </source>
</evidence>
<evidence type="ECO:0000256" key="3">
    <source>
        <dbReference type="ARBA" id="ARBA00022729"/>
    </source>
</evidence>
<feature type="domain" description="Laminin G" evidence="12">
    <location>
        <begin position="1"/>
        <end position="67"/>
    </location>
</feature>
<evidence type="ECO:0000256" key="4">
    <source>
        <dbReference type="ARBA" id="ARBA00022737"/>
    </source>
</evidence>
<dbReference type="EMBL" id="BEZZ01003123">
    <property type="protein sequence ID" value="GCC18946.1"/>
    <property type="molecule type" value="Genomic_DNA"/>
</dbReference>
<evidence type="ECO:0000256" key="9">
    <source>
        <dbReference type="ARBA" id="ARBA00023207"/>
    </source>
</evidence>
<keyword evidence="5" id="KW-0654">Proteoglycan</keyword>
<dbReference type="SMART" id="SM00282">
    <property type="entry name" value="LamG"/>
    <property type="match status" value="1"/>
</dbReference>
<keyword evidence="9" id="KW-0357">Heparan sulfate</keyword>
<dbReference type="InterPro" id="IPR050372">
    <property type="entry name" value="Neurexin-related_CASP"/>
</dbReference>
<reference evidence="14 15" key="1">
    <citation type="journal article" date="2018" name="Nat. Ecol. Evol.">
        <title>Shark genomes provide insights into elasmobranch evolution and the origin of vertebrates.</title>
        <authorList>
            <person name="Hara Y"/>
            <person name="Yamaguchi K"/>
            <person name="Onimaru K"/>
            <person name="Kadota M"/>
            <person name="Koyanagi M"/>
            <person name="Keeley SD"/>
            <person name="Tatsumi K"/>
            <person name="Tanaka K"/>
            <person name="Motone F"/>
            <person name="Kageyama Y"/>
            <person name="Nozu R"/>
            <person name="Adachi N"/>
            <person name="Nishimura O"/>
            <person name="Nakagawa R"/>
            <person name="Tanegashima C"/>
            <person name="Kiyatake I"/>
            <person name="Matsumoto R"/>
            <person name="Murakumo K"/>
            <person name="Nishida K"/>
            <person name="Terakita A"/>
            <person name="Kuratani S"/>
            <person name="Sato K"/>
            <person name="Hyodo S Kuraku.S."/>
        </authorList>
    </citation>
    <scope>NUCLEOTIDE SEQUENCE [LARGE SCALE GENOMIC DNA]</scope>
</reference>
<evidence type="ECO:0000256" key="11">
    <source>
        <dbReference type="PROSITE-ProRule" id="PRU00076"/>
    </source>
</evidence>
<keyword evidence="4" id="KW-0677">Repeat</keyword>
<dbReference type="PANTHER" id="PTHR15036:SF52">
    <property type="entry name" value="NEUREXIN-2"/>
    <property type="match status" value="1"/>
</dbReference>
<organism evidence="14 15">
    <name type="scientific">Chiloscyllium punctatum</name>
    <name type="common">Brownbanded bambooshark</name>
    <name type="synonym">Hemiscyllium punctatum</name>
    <dbReference type="NCBI Taxonomy" id="137246"/>
    <lineage>
        <taxon>Eukaryota</taxon>
        <taxon>Metazoa</taxon>
        <taxon>Chordata</taxon>
        <taxon>Craniata</taxon>
        <taxon>Vertebrata</taxon>
        <taxon>Chondrichthyes</taxon>
        <taxon>Elasmobranchii</taxon>
        <taxon>Galeomorphii</taxon>
        <taxon>Galeoidea</taxon>
        <taxon>Orectolobiformes</taxon>
        <taxon>Hemiscylliidae</taxon>
        <taxon>Chiloscyllium</taxon>
    </lineage>
</organism>